<sequence>MLQPFNPAVGPSRENIFGEVVGVFVRSAATNTANLHIDQRLMDTVGRRGR</sequence>
<protein>
    <submittedName>
        <fullName evidence="1">Uncharacterized protein</fullName>
    </submittedName>
</protein>
<dbReference type="EMBL" id="AAUW01000022">
    <property type="protein sequence ID" value="EAV41180.1"/>
    <property type="molecule type" value="Genomic_DNA"/>
</dbReference>
<dbReference type="eggNOG" id="COG1853">
    <property type="taxonomic scope" value="Bacteria"/>
</dbReference>
<gene>
    <name evidence="1" type="ORF">SIAM614_28876</name>
</gene>
<dbReference type="Proteomes" id="UP000004848">
    <property type="component" value="Unassembled WGS sequence"/>
</dbReference>
<accession>A0P0Z5</accession>
<evidence type="ECO:0000313" key="1">
    <source>
        <dbReference type="EMBL" id="EAV41180.1"/>
    </source>
</evidence>
<organism evidence="1 2">
    <name type="scientific">Roseibium aggregatum (strain ATCC 25650 / DSM 13394 / JCM 20685 / NBRC 16684 / NCIMB 2208 / IAM 12614 / B1)</name>
    <name type="common">Stappia aggregata</name>
    <dbReference type="NCBI Taxonomy" id="384765"/>
    <lineage>
        <taxon>Bacteria</taxon>
        <taxon>Pseudomonadati</taxon>
        <taxon>Pseudomonadota</taxon>
        <taxon>Alphaproteobacteria</taxon>
        <taxon>Hyphomicrobiales</taxon>
        <taxon>Stappiaceae</taxon>
        <taxon>Roseibium</taxon>
    </lineage>
</organism>
<proteinExistence type="predicted"/>
<name>A0P0Z5_ROSAI</name>
<evidence type="ECO:0000313" key="2">
    <source>
        <dbReference type="Proteomes" id="UP000004848"/>
    </source>
</evidence>
<dbReference type="AlphaFoldDB" id="A0P0Z5"/>
<reference evidence="1 2" key="1">
    <citation type="submission" date="2006-05" db="EMBL/GenBank/DDBJ databases">
        <authorList>
            <person name="King G."/>
            <person name="Ferriera S."/>
            <person name="Johnson J."/>
            <person name="Kravitz S."/>
            <person name="Beeson K."/>
            <person name="Sutton G."/>
            <person name="Rogers Y.-H."/>
            <person name="Friedman R."/>
            <person name="Frazier M."/>
            <person name="Venter J.C."/>
        </authorList>
    </citation>
    <scope>NUCLEOTIDE SEQUENCE [LARGE SCALE GENOMIC DNA]</scope>
    <source>
        <strain evidence="2">ATCC 25650 / DSM 13394 / JCM 20685 / NBRC 16684 / NCIMB 2208 / IAM 12614 / B1</strain>
    </source>
</reference>
<comment type="caution">
    <text evidence="1">The sequence shown here is derived from an EMBL/GenBank/DDBJ whole genome shotgun (WGS) entry which is preliminary data.</text>
</comment>